<accession>A0ABQ5H7G8</accession>
<dbReference type="PANTHER" id="PTHR11439:SF495">
    <property type="entry name" value="REVERSE TRANSCRIPTASE, RNA-DEPENDENT DNA POLYMERASE-RELATED"/>
    <property type="match status" value="1"/>
</dbReference>
<keyword evidence="5" id="KW-1185">Reference proteome</keyword>
<evidence type="ECO:0000256" key="1">
    <source>
        <dbReference type="SAM" id="Coils"/>
    </source>
</evidence>
<feature type="coiled-coil region" evidence="1">
    <location>
        <begin position="522"/>
        <end position="556"/>
    </location>
</feature>
<organism evidence="4 5">
    <name type="scientific">Tanacetum coccineum</name>
    <dbReference type="NCBI Taxonomy" id="301880"/>
    <lineage>
        <taxon>Eukaryota</taxon>
        <taxon>Viridiplantae</taxon>
        <taxon>Streptophyta</taxon>
        <taxon>Embryophyta</taxon>
        <taxon>Tracheophyta</taxon>
        <taxon>Spermatophyta</taxon>
        <taxon>Magnoliopsida</taxon>
        <taxon>eudicotyledons</taxon>
        <taxon>Gunneridae</taxon>
        <taxon>Pentapetalae</taxon>
        <taxon>asterids</taxon>
        <taxon>campanulids</taxon>
        <taxon>Asterales</taxon>
        <taxon>Asteraceae</taxon>
        <taxon>Asteroideae</taxon>
        <taxon>Anthemideae</taxon>
        <taxon>Anthemidinae</taxon>
        <taxon>Tanacetum</taxon>
    </lineage>
</organism>
<feature type="domain" description="Reverse transcriptase Ty1/copia-type" evidence="3">
    <location>
        <begin position="79"/>
        <end position="145"/>
    </location>
</feature>
<evidence type="ECO:0000256" key="2">
    <source>
        <dbReference type="SAM" id="MobiDB-lite"/>
    </source>
</evidence>
<feature type="coiled-coil region" evidence="1">
    <location>
        <begin position="762"/>
        <end position="789"/>
    </location>
</feature>
<dbReference type="InterPro" id="IPR013103">
    <property type="entry name" value="RVT_2"/>
</dbReference>
<evidence type="ECO:0000313" key="4">
    <source>
        <dbReference type="EMBL" id="GJT83793.1"/>
    </source>
</evidence>
<feature type="compositionally biased region" description="Low complexity" evidence="2">
    <location>
        <begin position="473"/>
        <end position="493"/>
    </location>
</feature>
<comment type="caution">
    <text evidence="4">The sequence shown here is derived from an EMBL/GenBank/DDBJ whole genome shotgun (WGS) entry which is preliminary data.</text>
</comment>
<feature type="region of interest" description="Disordered" evidence="2">
    <location>
        <begin position="1"/>
        <end position="34"/>
    </location>
</feature>
<dbReference type="PANTHER" id="PTHR11439">
    <property type="entry name" value="GAG-POL-RELATED RETROTRANSPOSON"/>
    <property type="match status" value="1"/>
</dbReference>
<reference evidence="4" key="1">
    <citation type="journal article" date="2022" name="Int. J. Mol. Sci.">
        <title>Draft Genome of Tanacetum Coccineum: Genomic Comparison of Closely Related Tanacetum-Family Plants.</title>
        <authorList>
            <person name="Yamashiro T."/>
            <person name="Shiraishi A."/>
            <person name="Nakayama K."/>
            <person name="Satake H."/>
        </authorList>
    </citation>
    <scope>NUCLEOTIDE SEQUENCE</scope>
</reference>
<feature type="compositionally biased region" description="Polar residues" evidence="2">
    <location>
        <begin position="15"/>
        <end position="24"/>
    </location>
</feature>
<dbReference type="Proteomes" id="UP001151760">
    <property type="component" value="Unassembled WGS sequence"/>
</dbReference>
<proteinExistence type="predicted"/>
<sequence>MSGTLPSIPPPLGINTGNPISPNRTNPIPVDTTNNTTITNVVQNVINEDLPQLFDSEGGSHVTNVPAFDVDDFSNWKDRRDTIDKTLFIKKDKGDILLVQVYVDDIIFASTKKSLCDEFEQMMHKKFQMSSMGELTFFLGLQIASTPTETNKALIKDEKVENVDCKVPITPKTISISCFVKRIFRYLKGQPKLGLWYPRDSPFDLEAFSYSDYAGASLDRKSTTGGYQFLGKRLISWKCKKQTIVGNSTTEAEYVAVANCCEQGSDIIKEALEWSSRSAKYENRLIPGDFETNAEENGDWKRVTRKQKLANHDSGIPSTCSINYALTKSEGSEGFHQIVDFLNSTRINTLDNREMEITATIDGKVKTITEASIRRYLKLADSDGISTLPNAKIFEQLALIGFIQIFLNKHKRQLLPYKRTHIAPTLTHKLFSNMGRASKGYNGVYIPLFHTMLVQGQTLHGKGSIIPVESHHTPTGAPSTSQPPTSSPSMPTTHVAEEATTLPYDSLPRVHSLGSDKGSMTLNELTVLCTQLSIKVASLEQDLKQIKKGRKIAQMNEDEGITLVQIGAQTQERNDEDLLYETGVYDYPEGFTGPSVLITTAEPVTTVDEGVSIAGEGVSTASAIHEVSTATPRTPPTKTTVFDDEDVTMAMAQTLIKMKEVKSKEKGVVITDVEDSSRFARSITTLQPLPNIDPKYKERDDEVALRLQAELDEELKIERERQEEASKVAIAEMFDEVQARMDADYELAARMTLEEQEKYTIKERARLLAEFFERRRKQLAAKRAEAIRNKPHTKT</sequence>
<evidence type="ECO:0000259" key="3">
    <source>
        <dbReference type="Pfam" id="PF07727"/>
    </source>
</evidence>
<gene>
    <name evidence="4" type="ORF">Tco_1058135</name>
</gene>
<feature type="region of interest" description="Disordered" evidence="2">
    <location>
        <begin position="465"/>
        <end position="494"/>
    </location>
</feature>
<name>A0ABQ5H7G8_9ASTR</name>
<dbReference type="EMBL" id="BQNB010019295">
    <property type="protein sequence ID" value="GJT83793.1"/>
    <property type="molecule type" value="Genomic_DNA"/>
</dbReference>
<keyword evidence="1" id="KW-0175">Coiled coil</keyword>
<reference evidence="4" key="2">
    <citation type="submission" date="2022-01" db="EMBL/GenBank/DDBJ databases">
        <authorList>
            <person name="Yamashiro T."/>
            <person name="Shiraishi A."/>
            <person name="Satake H."/>
            <person name="Nakayama K."/>
        </authorList>
    </citation>
    <scope>NUCLEOTIDE SEQUENCE</scope>
</reference>
<protein>
    <submittedName>
        <fullName evidence="4">Ribonuclease H-like domain-containing protein</fullName>
    </submittedName>
</protein>
<dbReference type="CDD" id="cd09272">
    <property type="entry name" value="RNase_HI_RT_Ty1"/>
    <property type="match status" value="1"/>
</dbReference>
<evidence type="ECO:0000313" key="5">
    <source>
        <dbReference type="Proteomes" id="UP001151760"/>
    </source>
</evidence>
<dbReference type="Pfam" id="PF07727">
    <property type="entry name" value="RVT_2"/>
    <property type="match status" value="1"/>
</dbReference>
<feature type="compositionally biased region" description="Low complexity" evidence="2">
    <location>
        <begin position="25"/>
        <end position="34"/>
    </location>
</feature>